<gene>
    <name evidence="6" type="ORF">KV397_16490</name>
</gene>
<name>A0ABY4J6V2_9MICO</name>
<evidence type="ECO:0000256" key="1">
    <source>
        <dbReference type="ARBA" id="ARBA00004127"/>
    </source>
</evidence>
<dbReference type="Proteomes" id="UP000830631">
    <property type="component" value="Chromosome"/>
</dbReference>
<evidence type="ECO:0000256" key="3">
    <source>
        <dbReference type="ARBA" id="ARBA00022989"/>
    </source>
</evidence>
<dbReference type="InterPro" id="IPR007318">
    <property type="entry name" value="Phopholipid_MeTrfase"/>
</dbReference>
<keyword evidence="2 5" id="KW-0812">Transmembrane</keyword>
<dbReference type="Gene3D" id="1.20.120.1630">
    <property type="match status" value="1"/>
</dbReference>
<keyword evidence="4 5" id="KW-0472">Membrane</keyword>
<keyword evidence="3 5" id="KW-1133">Transmembrane helix</keyword>
<keyword evidence="7" id="KW-1185">Reference proteome</keyword>
<dbReference type="PANTHER" id="PTHR12714:SF24">
    <property type="entry name" value="SLR1182 PROTEIN"/>
    <property type="match status" value="1"/>
</dbReference>
<proteinExistence type="predicted"/>
<evidence type="ECO:0000256" key="2">
    <source>
        <dbReference type="ARBA" id="ARBA00022692"/>
    </source>
</evidence>
<feature type="transmembrane region" description="Helical" evidence="5">
    <location>
        <begin position="145"/>
        <end position="163"/>
    </location>
</feature>
<feature type="transmembrane region" description="Helical" evidence="5">
    <location>
        <begin position="90"/>
        <end position="111"/>
    </location>
</feature>
<sequence length="301" mass="31767">MTWGRLYFAVQAAAGTAWWVAVFALPAVRTATLGALDFRIVAALDIPFFVIASALVACGVRKAVWIAAPWTVLVAIGMVVYATVTATAGWGALLMVAAAAGSSAAAVILLLGRVPSEWLLIGPFRFRPAAEASARTLVSKTTLQTLVFSGTFLVALPAIIAGLEWRWGLHLAFPPAARVGGAVLFVAAFALSTWSSTAMAVQGAGTPLPSSTPRRLVITGPYRFVRNPMAIGGIAQGVAIGLMVGSWLVIVYALSGSLVWNALVRPLEEADLEERFGSAFRTYRDRVSCWIPRRPLIASAG</sequence>
<accession>A0ABY4J6V2</accession>
<feature type="transmembrane region" description="Helical" evidence="5">
    <location>
        <begin position="40"/>
        <end position="57"/>
    </location>
</feature>
<dbReference type="EMBL" id="CP078078">
    <property type="protein sequence ID" value="UPL19633.1"/>
    <property type="molecule type" value="Genomic_DNA"/>
</dbReference>
<evidence type="ECO:0000256" key="4">
    <source>
        <dbReference type="ARBA" id="ARBA00023136"/>
    </source>
</evidence>
<dbReference type="PANTHER" id="PTHR12714">
    <property type="entry name" value="PROTEIN-S ISOPRENYLCYSTEINE O-METHYLTRANSFERASE"/>
    <property type="match status" value="1"/>
</dbReference>
<evidence type="ECO:0000256" key="5">
    <source>
        <dbReference type="SAM" id="Phobius"/>
    </source>
</evidence>
<feature type="transmembrane region" description="Helical" evidence="5">
    <location>
        <begin position="7"/>
        <end position="28"/>
    </location>
</feature>
<organism evidence="6 7">
    <name type="scientific">Microbacterium aurugineum</name>
    <dbReference type="NCBI Taxonomy" id="2851642"/>
    <lineage>
        <taxon>Bacteria</taxon>
        <taxon>Bacillati</taxon>
        <taxon>Actinomycetota</taxon>
        <taxon>Actinomycetes</taxon>
        <taxon>Micrococcales</taxon>
        <taxon>Microbacteriaceae</taxon>
        <taxon>Microbacterium</taxon>
    </lineage>
</organism>
<feature type="transmembrane region" description="Helical" evidence="5">
    <location>
        <begin position="183"/>
        <end position="208"/>
    </location>
</feature>
<reference evidence="6 7" key="1">
    <citation type="submission" date="2021-06" db="EMBL/GenBank/DDBJ databases">
        <title>Genome-based taxonomic framework of Microbacterium strains isolated from marine environment, the description of four new species and reclassification of four preexisting species.</title>
        <authorList>
            <person name="Lee S.D."/>
            <person name="Kim S.-M."/>
            <person name="Byeon Y.-S."/>
            <person name="Yang H.L."/>
            <person name="Kim I.S."/>
        </authorList>
    </citation>
    <scope>NUCLEOTIDE SEQUENCE [LARGE SCALE GENOMIC DNA]</scope>
    <source>
        <strain evidence="6 7">KSW4-10</strain>
    </source>
</reference>
<evidence type="ECO:0000313" key="7">
    <source>
        <dbReference type="Proteomes" id="UP000830631"/>
    </source>
</evidence>
<feature type="transmembrane region" description="Helical" evidence="5">
    <location>
        <begin position="229"/>
        <end position="254"/>
    </location>
</feature>
<feature type="transmembrane region" description="Helical" evidence="5">
    <location>
        <begin position="64"/>
        <end position="84"/>
    </location>
</feature>
<protein>
    <submittedName>
        <fullName evidence="6">Isoprenylcysteine carboxylmethyltransferase family protein</fullName>
    </submittedName>
</protein>
<comment type="subcellular location">
    <subcellularLocation>
        <location evidence="1">Endomembrane system</location>
        <topology evidence="1">Multi-pass membrane protein</topology>
    </subcellularLocation>
</comment>
<evidence type="ECO:0000313" key="6">
    <source>
        <dbReference type="EMBL" id="UPL19633.1"/>
    </source>
</evidence>
<dbReference type="Pfam" id="PF04191">
    <property type="entry name" value="PEMT"/>
    <property type="match status" value="1"/>
</dbReference>